<dbReference type="AlphaFoldDB" id="A0A3S8R7I2"/>
<dbReference type="Pfam" id="PF04230">
    <property type="entry name" value="PS_pyruv_trans"/>
    <property type="match status" value="1"/>
</dbReference>
<dbReference type="EMBL" id="CP032548">
    <property type="protein sequence ID" value="AZJ35728.1"/>
    <property type="molecule type" value="Genomic_DNA"/>
</dbReference>
<protein>
    <submittedName>
        <fullName evidence="2">Polysaccharide pyruvyl transferase family protein</fullName>
    </submittedName>
</protein>
<reference evidence="2 3" key="1">
    <citation type="submission" date="2018-09" db="EMBL/GenBank/DDBJ databases">
        <title>Insights into the microbiota of Asian seabass (Lates calcarifer) with tenacibaculosis symptoms and description of sp. nov. Tenacibaculum singaporense.</title>
        <authorList>
            <person name="Miyake S."/>
            <person name="Soh M."/>
            <person name="Azman M.N."/>
            <person name="Ngoh S.Y."/>
            <person name="Orban L."/>
        </authorList>
    </citation>
    <scope>NUCLEOTIDE SEQUENCE [LARGE SCALE GENOMIC DNA]</scope>
    <source>
        <strain evidence="2 3">DSM 106434</strain>
    </source>
</reference>
<dbReference type="GO" id="GO:0016740">
    <property type="term" value="F:transferase activity"/>
    <property type="evidence" value="ECO:0007669"/>
    <property type="project" value="UniProtKB-KW"/>
</dbReference>
<evidence type="ECO:0000313" key="3">
    <source>
        <dbReference type="Proteomes" id="UP000274593"/>
    </source>
</evidence>
<dbReference type="Proteomes" id="UP000274593">
    <property type="component" value="Chromosome"/>
</dbReference>
<evidence type="ECO:0000313" key="2">
    <source>
        <dbReference type="EMBL" id="AZJ35728.1"/>
    </source>
</evidence>
<keyword evidence="3" id="KW-1185">Reference proteome</keyword>
<sequence length="326" mass="37874">MSKNALLDYKATGGYFNIGDYVQSIAAKQYFSNIDLLLNREYLNDKNIEPCKLIMNGWFMYKTKNWPISPNIDPLFVSFHLNAHIADTLLSRQENITYLKQYEPIGCRDFYTVNILKKYGVDSYYSSCLTTTLPKIEVPKTDDIVFFDVLFNLDKKSYYERIPRHYYRDLIKFKLPKLQDHKEYLKSIFPEEIVNNAKFETAFYKEKGTTSEDRFKEAERLLKTFASAKLVITSRIHCALPCLAMGTPVIFIMGGLNNSSDLSRLDGIVQHFNMVNLDSGLDLSSLKNLNLIKLDEINWEEPIPNPTSHLQYTQHLIDRCTDFTKN</sequence>
<name>A0A3S8R7I2_9FLAO</name>
<accession>A0A3S8R7I2</accession>
<organism evidence="2 3">
    <name type="scientific">Tenacibaculum singaporense</name>
    <dbReference type="NCBI Taxonomy" id="2358479"/>
    <lineage>
        <taxon>Bacteria</taxon>
        <taxon>Pseudomonadati</taxon>
        <taxon>Bacteroidota</taxon>
        <taxon>Flavobacteriia</taxon>
        <taxon>Flavobacteriales</taxon>
        <taxon>Flavobacteriaceae</taxon>
        <taxon>Tenacibaculum</taxon>
    </lineage>
</organism>
<proteinExistence type="predicted"/>
<dbReference type="KEGG" id="tsig:D6T69_09410"/>
<dbReference type="RefSeq" id="WP_125067494.1">
    <property type="nucleotide sequence ID" value="NZ_CP032548.1"/>
</dbReference>
<evidence type="ECO:0000259" key="1">
    <source>
        <dbReference type="Pfam" id="PF04230"/>
    </source>
</evidence>
<dbReference type="InterPro" id="IPR007345">
    <property type="entry name" value="Polysacch_pyruvyl_Trfase"/>
</dbReference>
<gene>
    <name evidence="2" type="ORF">D6T69_09410</name>
</gene>
<feature type="domain" description="Polysaccharide pyruvyl transferase" evidence="1">
    <location>
        <begin position="17"/>
        <end position="252"/>
    </location>
</feature>
<keyword evidence="2" id="KW-0808">Transferase</keyword>